<proteinExistence type="predicted"/>
<evidence type="ECO:0000256" key="1">
    <source>
        <dbReference type="SAM" id="MobiDB-lite"/>
    </source>
</evidence>
<name>A0ABV7JHA2_9SPHI</name>
<feature type="region of interest" description="Disordered" evidence="1">
    <location>
        <begin position="208"/>
        <end position="236"/>
    </location>
</feature>
<accession>A0ABV7JHA2</accession>
<reference evidence="3" key="1">
    <citation type="journal article" date="2019" name="Int. J. Syst. Evol. Microbiol.">
        <title>The Global Catalogue of Microorganisms (GCM) 10K type strain sequencing project: providing services to taxonomists for standard genome sequencing and annotation.</title>
        <authorList>
            <consortium name="The Broad Institute Genomics Platform"/>
            <consortium name="The Broad Institute Genome Sequencing Center for Infectious Disease"/>
            <person name="Wu L."/>
            <person name="Ma J."/>
        </authorList>
    </citation>
    <scope>NUCLEOTIDE SEQUENCE [LARGE SCALE GENOMIC DNA]</scope>
    <source>
        <strain evidence="3">KCTC 52416</strain>
    </source>
</reference>
<protein>
    <submittedName>
        <fullName evidence="2">Uncharacterized protein</fullName>
    </submittedName>
</protein>
<dbReference type="RefSeq" id="WP_379019561.1">
    <property type="nucleotide sequence ID" value="NZ_JBHRTA010000008.1"/>
</dbReference>
<evidence type="ECO:0000313" key="2">
    <source>
        <dbReference type="EMBL" id="MFC3196652.1"/>
    </source>
</evidence>
<keyword evidence="3" id="KW-1185">Reference proteome</keyword>
<gene>
    <name evidence="2" type="ORF">ACFOET_03410</name>
</gene>
<sequence>MLLLIALTFSHLLQPDSIRENSPNNHTNKIIPAAIEKTALVALSHYPELEETSIRFVFTSKLKRTVMAARPITGTLFKSRNKRGYEILINPAFKLGHHNDPRQHIPDSVMIGWLAHELGHIMDYETRSTWNLIGFGLSYWLSRPFIQSAEYRADSFAMNHGLGEYIIATKSFILNHPELPQIYKDRIANLYPSPDDIVEWVADISDEHSIRDDDREPTEEEGLMEGAEASHAEIAF</sequence>
<evidence type="ECO:0000313" key="3">
    <source>
        <dbReference type="Proteomes" id="UP001595526"/>
    </source>
</evidence>
<comment type="caution">
    <text evidence="2">The sequence shown here is derived from an EMBL/GenBank/DDBJ whole genome shotgun (WGS) entry which is preliminary data.</text>
</comment>
<dbReference type="EMBL" id="JBHRTA010000008">
    <property type="protein sequence ID" value="MFC3196652.1"/>
    <property type="molecule type" value="Genomic_DNA"/>
</dbReference>
<dbReference type="Proteomes" id="UP001595526">
    <property type="component" value="Unassembled WGS sequence"/>
</dbReference>
<organism evidence="2 3">
    <name type="scientific">Parapedobacter deserti</name>
    <dbReference type="NCBI Taxonomy" id="1912957"/>
    <lineage>
        <taxon>Bacteria</taxon>
        <taxon>Pseudomonadati</taxon>
        <taxon>Bacteroidota</taxon>
        <taxon>Sphingobacteriia</taxon>
        <taxon>Sphingobacteriales</taxon>
        <taxon>Sphingobacteriaceae</taxon>
        <taxon>Parapedobacter</taxon>
    </lineage>
</organism>